<protein>
    <submittedName>
        <fullName evidence="1">Uncharacterized protein</fullName>
    </submittedName>
</protein>
<keyword evidence="2" id="KW-1185">Reference proteome</keyword>
<dbReference type="AlphaFoldDB" id="A0AAW1V2S2"/>
<dbReference type="Gene3D" id="2.40.70.10">
    <property type="entry name" value="Acid Proteases"/>
    <property type="match status" value="1"/>
</dbReference>
<name>A0AAW1V2S2_9CUCU</name>
<gene>
    <name evidence="1" type="ORF">WA026_004239</name>
</gene>
<reference evidence="1 2" key="1">
    <citation type="submission" date="2023-03" db="EMBL/GenBank/DDBJ databases">
        <title>Genome insight into feeding habits of ladybird beetles.</title>
        <authorList>
            <person name="Li H.-S."/>
            <person name="Huang Y.-H."/>
            <person name="Pang H."/>
        </authorList>
    </citation>
    <scope>NUCLEOTIDE SEQUENCE [LARGE SCALE GENOMIC DNA]</scope>
    <source>
        <strain evidence="1">SYSU_2023b</strain>
        <tissue evidence="1">Whole body</tissue>
    </source>
</reference>
<sequence>MSGVMSRYVSDVTTTVADGKVVPIQRIYSTTIGFGDQSIKIGLFLVPQLPIAIVVGMDMLAVHNFRIYLRTADCFLNGKSLENKDIFPENETHSQVMSPPLKTLSDQEKCRLNEFLRLE</sequence>
<evidence type="ECO:0000313" key="1">
    <source>
        <dbReference type="EMBL" id="KAK9888955.1"/>
    </source>
</evidence>
<proteinExistence type="predicted"/>
<accession>A0AAW1V2S2</accession>
<evidence type="ECO:0000313" key="2">
    <source>
        <dbReference type="Proteomes" id="UP001431783"/>
    </source>
</evidence>
<dbReference type="InterPro" id="IPR021109">
    <property type="entry name" value="Peptidase_aspartic_dom_sf"/>
</dbReference>
<dbReference type="Proteomes" id="UP001431783">
    <property type="component" value="Unassembled WGS sequence"/>
</dbReference>
<organism evidence="1 2">
    <name type="scientific">Henosepilachna vigintioctopunctata</name>
    <dbReference type="NCBI Taxonomy" id="420089"/>
    <lineage>
        <taxon>Eukaryota</taxon>
        <taxon>Metazoa</taxon>
        <taxon>Ecdysozoa</taxon>
        <taxon>Arthropoda</taxon>
        <taxon>Hexapoda</taxon>
        <taxon>Insecta</taxon>
        <taxon>Pterygota</taxon>
        <taxon>Neoptera</taxon>
        <taxon>Endopterygota</taxon>
        <taxon>Coleoptera</taxon>
        <taxon>Polyphaga</taxon>
        <taxon>Cucujiformia</taxon>
        <taxon>Coccinelloidea</taxon>
        <taxon>Coccinellidae</taxon>
        <taxon>Epilachninae</taxon>
        <taxon>Epilachnini</taxon>
        <taxon>Henosepilachna</taxon>
    </lineage>
</organism>
<dbReference type="EMBL" id="JARQZJ010000122">
    <property type="protein sequence ID" value="KAK9888955.1"/>
    <property type="molecule type" value="Genomic_DNA"/>
</dbReference>
<comment type="caution">
    <text evidence="1">The sequence shown here is derived from an EMBL/GenBank/DDBJ whole genome shotgun (WGS) entry which is preliminary data.</text>
</comment>